<dbReference type="Pfam" id="PF00043">
    <property type="entry name" value="GST_C"/>
    <property type="match status" value="1"/>
</dbReference>
<dbReference type="InterPro" id="IPR004045">
    <property type="entry name" value="Glutathione_S-Trfase_N"/>
</dbReference>
<dbReference type="GO" id="GO:0006749">
    <property type="term" value="P:glutathione metabolic process"/>
    <property type="evidence" value="ECO:0007669"/>
    <property type="project" value="InterPro"/>
</dbReference>
<feature type="domain" description="GST N-terminal" evidence="4">
    <location>
        <begin position="4"/>
        <end position="83"/>
    </location>
</feature>
<comment type="caution">
    <text evidence="6">The sequence shown here is derived from an EMBL/GenBank/DDBJ whole genome shotgun (WGS) entry which is preliminary data.</text>
</comment>
<name>A0AAW1XXZ2_RUBAR</name>
<dbReference type="GO" id="GO:0004364">
    <property type="term" value="F:glutathione transferase activity"/>
    <property type="evidence" value="ECO:0007669"/>
    <property type="project" value="UniProtKB-EC"/>
</dbReference>
<accession>A0AAW1XXZ2</accession>
<dbReference type="Proteomes" id="UP001457282">
    <property type="component" value="Unassembled WGS sequence"/>
</dbReference>
<dbReference type="InterPro" id="IPR036282">
    <property type="entry name" value="Glutathione-S-Trfase_C_sf"/>
</dbReference>
<dbReference type="SFLD" id="SFLDS00019">
    <property type="entry name" value="Glutathione_Transferase_(cytos"/>
    <property type="match status" value="1"/>
</dbReference>
<evidence type="ECO:0000256" key="1">
    <source>
        <dbReference type="ARBA" id="ARBA00012452"/>
    </source>
</evidence>
<dbReference type="SFLD" id="SFLDG00358">
    <property type="entry name" value="Main_(cytGST)"/>
    <property type="match status" value="1"/>
</dbReference>
<evidence type="ECO:0000256" key="2">
    <source>
        <dbReference type="ARBA" id="ARBA00022679"/>
    </source>
</evidence>
<dbReference type="GO" id="GO:0005737">
    <property type="term" value="C:cytoplasm"/>
    <property type="evidence" value="ECO:0007669"/>
    <property type="project" value="TreeGrafter"/>
</dbReference>
<keyword evidence="2" id="KW-0808">Transferase</keyword>
<reference evidence="6 7" key="1">
    <citation type="journal article" date="2023" name="G3 (Bethesda)">
        <title>A chromosome-length genome assembly and annotation of blackberry (Rubus argutus, cv. 'Hillquist').</title>
        <authorList>
            <person name="Bruna T."/>
            <person name="Aryal R."/>
            <person name="Dudchenko O."/>
            <person name="Sargent D.J."/>
            <person name="Mead D."/>
            <person name="Buti M."/>
            <person name="Cavallini A."/>
            <person name="Hytonen T."/>
            <person name="Andres J."/>
            <person name="Pham M."/>
            <person name="Weisz D."/>
            <person name="Mascagni F."/>
            <person name="Usai G."/>
            <person name="Natali L."/>
            <person name="Bassil N."/>
            <person name="Fernandez G.E."/>
            <person name="Lomsadze A."/>
            <person name="Armour M."/>
            <person name="Olukolu B."/>
            <person name="Poorten T."/>
            <person name="Britton C."/>
            <person name="Davik J."/>
            <person name="Ashrafi H."/>
            <person name="Aiden E.L."/>
            <person name="Borodovsky M."/>
            <person name="Worthington M."/>
        </authorList>
    </citation>
    <scope>NUCLEOTIDE SEQUENCE [LARGE SCALE GENOMIC DNA]</scope>
    <source>
        <strain evidence="6">PI 553951</strain>
    </source>
</reference>
<dbReference type="EMBL" id="JBEDUW010000003">
    <property type="protein sequence ID" value="KAK9940663.1"/>
    <property type="molecule type" value="Genomic_DNA"/>
</dbReference>
<sequence>MSKGEVVLLDCWISPFCMRVKIALEEKGVAYVSQAEDLFGGKSELLLTSNPHGKVPVLLYNGKPVSESTIIVSYIDETWTSSSPLLPACAYGRAQARFWADYIDKKVFDVGKAILLSKGEALEVAKKDFIEVIKTLEKALEDKDFFNGDTFGFVDIIAIAMTSWFPAFEKFGSFKLEDHCPKFSAWIKKSSQRESVAKVIPDADKVNEFMPMFRKLNGVED</sequence>
<evidence type="ECO:0000259" key="4">
    <source>
        <dbReference type="PROSITE" id="PS50404"/>
    </source>
</evidence>
<proteinExistence type="predicted"/>
<dbReference type="InterPro" id="IPR045073">
    <property type="entry name" value="Omega/Tau-like"/>
</dbReference>
<dbReference type="InterPro" id="IPR004046">
    <property type="entry name" value="GST_C"/>
</dbReference>
<evidence type="ECO:0000256" key="3">
    <source>
        <dbReference type="ARBA" id="ARBA00047960"/>
    </source>
</evidence>
<dbReference type="InterPro" id="IPR010987">
    <property type="entry name" value="Glutathione-S-Trfase_C-like"/>
</dbReference>
<organism evidence="6 7">
    <name type="scientific">Rubus argutus</name>
    <name type="common">Southern blackberry</name>
    <dbReference type="NCBI Taxonomy" id="59490"/>
    <lineage>
        <taxon>Eukaryota</taxon>
        <taxon>Viridiplantae</taxon>
        <taxon>Streptophyta</taxon>
        <taxon>Embryophyta</taxon>
        <taxon>Tracheophyta</taxon>
        <taxon>Spermatophyta</taxon>
        <taxon>Magnoliopsida</taxon>
        <taxon>eudicotyledons</taxon>
        <taxon>Gunneridae</taxon>
        <taxon>Pentapetalae</taxon>
        <taxon>rosids</taxon>
        <taxon>fabids</taxon>
        <taxon>Rosales</taxon>
        <taxon>Rosaceae</taxon>
        <taxon>Rosoideae</taxon>
        <taxon>Rosoideae incertae sedis</taxon>
        <taxon>Rubus</taxon>
    </lineage>
</organism>
<dbReference type="SFLD" id="SFLDG01152">
    <property type="entry name" value="Main.3:_Omega-_and_Tau-like"/>
    <property type="match status" value="1"/>
</dbReference>
<protein>
    <recommendedName>
        <fullName evidence="1">glutathione transferase</fullName>
        <ecNumber evidence="1">2.5.1.18</ecNumber>
    </recommendedName>
</protein>
<gene>
    <name evidence="6" type="ORF">M0R45_017310</name>
</gene>
<dbReference type="PANTHER" id="PTHR11260">
    <property type="entry name" value="GLUTATHIONE S-TRANSFERASE, GST, SUPERFAMILY, GST DOMAIN CONTAINING"/>
    <property type="match status" value="1"/>
</dbReference>
<dbReference type="InterPro" id="IPR040079">
    <property type="entry name" value="Glutathione_S-Trfase"/>
</dbReference>
<dbReference type="PROSITE" id="PS50405">
    <property type="entry name" value="GST_CTER"/>
    <property type="match status" value="1"/>
</dbReference>
<dbReference type="Gene3D" id="1.20.1050.10">
    <property type="match status" value="1"/>
</dbReference>
<dbReference type="CDD" id="cd03058">
    <property type="entry name" value="GST_N_Tau"/>
    <property type="match status" value="1"/>
</dbReference>
<evidence type="ECO:0000313" key="7">
    <source>
        <dbReference type="Proteomes" id="UP001457282"/>
    </source>
</evidence>
<dbReference type="InterPro" id="IPR036249">
    <property type="entry name" value="Thioredoxin-like_sf"/>
</dbReference>
<dbReference type="SUPFAM" id="SSF47616">
    <property type="entry name" value="GST C-terminal domain-like"/>
    <property type="match status" value="1"/>
</dbReference>
<dbReference type="EC" id="2.5.1.18" evidence="1"/>
<keyword evidence="7" id="KW-1185">Reference proteome</keyword>
<comment type="catalytic activity">
    <reaction evidence="3">
        <text>RX + glutathione = an S-substituted glutathione + a halide anion + H(+)</text>
        <dbReference type="Rhea" id="RHEA:16437"/>
        <dbReference type="ChEBI" id="CHEBI:15378"/>
        <dbReference type="ChEBI" id="CHEBI:16042"/>
        <dbReference type="ChEBI" id="CHEBI:17792"/>
        <dbReference type="ChEBI" id="CHEBI:57925"/>
        <dbReference type="ChEBI" id="CHEBI:90779"/>
        <dbReference type="EC" id="2.5.1.18"/>
    </reaction>
</comment>
<dbReference type="Gene3D" id="3.40.30.10">
    <property type="entry name" value="Glutaredoxin"/>
    <property type="match status" value="1"/>
</dbReference>
<feature type="domain" description="GST C-terminal" evidence="5">
    <location>
        <begin position="89"/>
        <end position="213"/>
    </location>
</feature>
<evidence type="ECO:0000259" key="5">
    <source>
        <dbReference type="PROSITE" id="PS50405"/>
    </source>
</evidence>
<dbReference type="SUPFAM" id="SSF52833">
    <property type="entry name" value="Thioredoxin-like"/>
    <property type="match status" value="1"/>
</dbReference>
<dbReference type="AlphaFoldDB" id="A0AAW1XXZ2"/>
<dbReference type="PANTHER" id="PTHR11260:SF547">
    <property type="entry name" value="GLUTATHIONE S-TRANSFERASE"/>
    <property type="match status" value="1"/>
</dbReference>
<dbReference type="Pfam" id="PF13417">
    <property type="entry name" value="GST_N_3"/>
    <property type="match status" value="1"/>
</dbReference>
<dbReference type="CDD" id="cd03185">
    <property type="entry name" value="GST_C_Tau"/>
    <property type="match status" value="1"/>
</dbReference>
<dbReference type="InterPro" id="IPR045074">
    <property type="entry name" value="GST_C_Tau"/>
</dbReference>
<dbReference type="PROSITE" id="PS50404">
    <property type="entry name" value="GST_NTER"/>
    <property type="match status" value="1"/>
</dbReference>
<evidence type="ECO:0000313" key="6">
    <source>
        <dbReference type="EMBL" id="KAK9940663.1"/>
    </source>
</evidence>